<reference evidence="2" key="1">
    <citation type="journal article" date="2023" name="GigaByte">
        <title>Genome assembly of the bearded iris, Iris pallida Lam.</title>
        <authorList>
            <person name="Bruccoleri R.E."/>
            <person name="Oakeley E.J."/>
            <person name="Faust A.M.E."/>
            <person name="Altorfer M."/>
            <person name="Dessus-Babus S."/>
            <person name="Burckhardt D."/>
            <person name="Oertli M."/>
            <person name="Naumann U."/>
            <person name="Petersen F."/>
            <person name="Wong J."/>
        </authorList>
    </citation>
    <scope>NUCLEOTIDE SEQUENCE</scope>
    <source>
        <strain evidence="2">GSM-AAB239-AS_SAM_17_03QT</strain>
    </source>
</reference>
<name>A0AAX6GLR0_IRIPA</name>
<evidence type="ECO:0000313" key="3">
    <source>
        <dbReference type="Proteomes" id="UP001140949"/>
    </source>
</evidence>
<evidence type="ECO:0000256" key="1">
    <source>
        <dbReference type="SAM" id="MobiDB-lite"/>
    </source>
</evidence>
<feature type="region of interest" description="Disordered" evidence="1">
    <location>
        <begin position="33"/>
        <end position="53"/>
    </location>
</feature>
<accession>A0AAX6GLR0</accession>
<proteinExistence type="predicted"/>
<reference evidence="2" key="2">
    <citation type="submission" date="2023-04" db="EMBL/GenBank/DDBJ databases">
        <authorList>
            <person name="Bruccoleri R.E."/>
            <person name="Oakeley E.J."/>
            <person name="Faust A.-M."/>
            <person name="Dessus-Babus S."/>
            <person name="Altorfer M."/>
            <person name="Burckhardt D."/>
            <person name="Oertli M."/>
            <person name="Naumann U."/>
            <person name="Petersen F."/>
            <person name="Wong J."/>
        </authorList>
    </citation>
    <scope>NUCLEOTIDE SEQUENCE</scope>
    <source>
        <strain evidence="2">GSM-AAB239-AS_SAM_17_03QT</strain>
        <tissue evidence="2">Leaf</tissue>
    </source>
</reference>
<dbReference type="AlphaFoldDB" id="A0AAX6GLR0"/>
<gene>
    <name evidence="2" type="ORF">M6B38_356950</name>
</gene>
<comment type="caution">
    <text evidence="2">The sequence shown here is derived from an EMBL/GenBank/DDBJ whole genome shotgun (WGS) entry which is preliminary data.</text>
</comment>
<dbReference type="Proteomes" id="UP001140949">
    <property type="component" value="Unassembled WGS sequence"/>
</dbReference>
<keyword evidence="3" id="KW-1185">Reference proteome</keyword>
<protein>
    <submittedName>
        <fullName evidence="2">Extensin</fullName>
    </submittedName>
</protein>
<evidence type="ECO:0000313" key="2">
    <source>
        <dbReference type="EMBL" id="KAJ6829630.1"/>
    </source>
</evidence>
<organism evidence="2 3">
    <name type="scientific">Iris pallida</name>
    <name type="common">Sweet iris</name>
    <dbReference type="NCBI Taxonomy" id="29817"/>
    <lineage>
        <taxon>Eukaryota</taxon>
        <taxon>Viridiplantae</taxon>
        <taxon>Streptophyta</taxon>
        <taxon>Embryophyta</taxon>
        <taxon>Tracheophyta</taxon>
        <taxon>Spermatophyta</taxon>
        <taxon>Magnoliopsida</taxon>
        <taxon>Liliopsida</taxon>
        <taxon>Asparagales</taxon>
        <taxon>Iridaceae</taxon>
        <taxon>Iridoideae</taxon>
        <taxon>Irideae</taxon>
        <taxon>Iris</taxon>
    </lineage>
</organism>
<dbReference type="EMBL" id="JANAVB010018200">
    <property type="protein sequence ID" value="KAJ6829630.1"/>
    <property type="molecule type" value="Genomic_DNA"/>
</dbReference>
<sequence>MDLDWEDSGRGPGGSGCRSALWLGGGRARWYSGRRRGTRPRGRTEFSTSDGKKLSGRWSTVHCSGDGWRILVPWHSCSETARARRNERRGSAAKEVL</sequence>